<comment type="caution">
    <text evidence="1">The sequence shown here is derived from an EMBL/GenBank/DDBJ whole genome shotgun (WGS) entry which is preliminary data.</text>
</comment>
<gene>
    <name evidence="1" type="ORF">A3H68_01585</name>
</gene>
<protein>
    <submittedName>
        <fullName evidence="1">Uncharacterized protein</fullName>
    </submittedName>
</protein>
<proteinExistence type="predicted"/>
<sequence>MTETEDVDRALRWGLDEVNRINLDLGKGRKVTVAILMGQSDDEEWRKKHGDFVFIGRYKPLMTKKSVQKVTPEVFWRPHGTAEGTIED</sequence>
<evidence type="ECO:0000313" key="1">
    <source>
        <dbReference type="EMBL" id="OHA40011.1"/>
    </source>
</evidence>
<accession>A0A1G2NXD0</accession>
<dbReference type="EMBL" id="MHSH01000056">
    <property type="protein sequence ID" value="OHA40011.1"/>
    <property type="molecule type" value="Genomic_DNA"/>
</dbReference>
<organism evidence="1 2">
    <name type="scientific">Candidatus Taylorbacteria bacterium RIFCSPLOWO2_02_FULL_46_40</name>
    <dbReference type="NCBI Taxonomy" id="1802329"/>
    <lineage>
        <taxon>Bacteria</taxon>
        <taxon>Candidatus Tayloriibacteriota</taxon>
    </lineage>
</organism>
<reference evidence="1 2" key="1">
    <citation type="journal article" date="2016" name="Nat. Commun.">
        <title>Thousands of microbial genomes shed light on interconnected biogeochemical processes in an aquifer system.</title>
        <authorList>
            <person name="Anantharaman K."/>
            <person name="Brown C.T."/>
            <person name="Hug L.A."/>
            <person name="Sharon I."/>
            <person name="Castelle C.J."/>
            <person name="Probst A.J."/>
            <person name="Thomas B.C."/>
            <person name="Singh A."/>
            <person name="Wilkins M.J."/>
            <person name="Karaoz U."/>
            <person name="Brodie E.L."/>
            <person name="Williams K.H."/>
            <person name="Hubbard S.S."/>
            <person name="Banfield J.F."/>
        </authorList>
    </citation>
    <scope>NUCLEOTIDE SEQUENCE [LARGE SCALE GENOMIC DNA]</scope>
</reference>
<dbReference type="Proteomes" id="UP000176429">
    <property type="component" value="Unassembled WGS sequence"/>
</dbReference>
<name>A0A1G2NXD0_9BACT</name>
<evidence type="ECO:0000313" key="2">
    <source>
        <dbReference type="Proteomes" id="UP000176429"/>
    </source>
</evidence>
<dbReference type="AlphaFoldDB" id="A0A1G2NXD0"/>